<dbReference type="OrthoDB" id="10013535at2759"/>
<reference evidence="3" key="1">
    <citation type="submission" date="2025-08" db="UniProtKB">
        <authorList>
            <consortium name="RefSeq"/>
        </authorList>
    </citation>
    <scope>IDENTIFICATION</scope>
    <source>
        <tissue evidence="3">Gonads</tissue>
    </source>
</reference>
<feature type="compositionally biased region" description="Polar residues" evidence="1">
    <location>
        <begin position="175"/>
        <end position="190"/>
    </location>
</feature>
<gene>
    <name evidence="3" type="primary">LOC115884309</name>
</gene>
<protein>
    <submittedName>
        <fullName evidence="3">Uncharacterized protein LOC115884309</fullName>
    </submittedName>
</protein>
<dbReference type="Proteomes" id="UP000504635">
    <property type="component" value="Unplaced"/>
</dbReference>
<dbReference type="FunCoup" id="A0A6J2Y4H3">
    <property type="interactions" value="5"/>
</dbReference>
<keyword evidence="2" id="KW-1185">Reference proteome</keyword>
<accession>A0A6J2Y4H3</accession>
<feature type="region of interest" description="Disordered" evidence="1">
    <location>
        <begin position="124"/>
        <end position="144"/>
    </location>
</feature>
<dbReference type="RefSeq" id="XP_030758708.1">
    <property type="nucleotide sequence ID" value="XM_030902848.1"/>
</dbReference>
<dbReference type="KEGG" id="soy:115884309"/>
<dbReference type="GeneID" id="115884309"/>
<feature type="region of interest" description="Disordered" evidence="1">
    <location>
        <begin position="172"/>
        <end position="202"/>
    </location>
</feature>
<evidence type="ECO:0000256" key="1">
    <source>
        <dbReference type="SAM" id="MobiDB-lite"/>
    </source>
</evidence>
<dbReference type="AlphaFoldDB" id="A0A6J2Y4H3"/>
<sequence length="202" mass="23292">MAAGRIRNRGCVPYLEGEGIFLRPLTTAKTTKNSCYDSAMSPFQRMYRHHTLASARRFAHFKNFDGLIPTDDLDFVLTSTYDHSSEFFPEKLDTYLQPETHGINTWRRLRNTRDLTPDREQLAALERSGQKDENASTRQGRSSRKKFVTVPYRYNFAHKLLIGGVTEKKHPSSVKLVNSSHHSPQTNAGYSRQPRDGNFYQY</sequence>
<proteinExistence type="predicted"/>
<dbReference type="InParanoid" id="A0A6J2Y4H3"/>
<dbReference type="InterPro" id="IPR022179">
    <property type="entry name" value="CFAP276"/>
</dbReference>
<evidence type="ECO:0000313" key="2">
    <source>
        <dbReference type="Proteomes" id="UP000504635"/>
    </source>
</evidence>
<name>A0A6J2Y4H3_SITOR</name>
<dbReference type="Pfam" id="PF12494">
    <property type="entry name" value="DUF3695"/>
    <property type="match status" value="1"/>
</dbReference>
<organism evidence="2 3">
    <name type="scientific">Sitophilus oryzae</name>
    <name type="common">Rice weevil</name>
    <name type="synonym">Curculio oryzae</name>
    <dbReference type="NCBI Taxonomy" id="7048"/>
    <lineage>
        <taxon>Eukaryota</taxon>
        <taxon>Metazoa</taxon>
        <taxon>Ecdysozoa</taxon>
        <taxon>Arthropoda</taxon>
        <taxon>Hexapoda</taxon>
        <taxon>Insecta</taxon>
        <taxon>Pterygota</taxon>
        <taxon>Neoptera</taxon>
        <taxon>Endopterygota</taxon>
        <taxon>Coleoptera</taxon>
        <taxon>Polyphaga</taxon>
        <taxon>Cucujiformia</taxon>
        <taxon>Curculionidae</taxon>
        <taxon>Dryophthorinae</taxon>
        <taxon>Sitophilus</taxon>
    </lineage>
</organism>
<evidence type="ECO:0000313" key="3">
    <source>
        <dbReference type="RefSeq" id="XP_030758708.1"/>
    </source>
</evidence>